<dbReference type="CDD" id="cd16331">
    <property type="entry name" value="YjgA-like"/>
    <property type="match status" value="1"/>
</dbReference>
<accession>A0A370DVD4</accession>
<comment type="function">
    <text evidence="5">Member of a network of 50S ribosomal subunit biogenesis factors which assembles along the 30S-50S interface, preventing incorrect 23S rRNA structures from forming. Promotes peptidyl transferase center (PTC) maturation.</text>
</comment>
<evidence type="ECO:0000256" key="5">
    <source>
        <dbReference type="HAMAP-Rule" id="MF_00765"/>
    </source>
</evidence>
<dbReference type="EMBL" id="QFXD01000215">
    <property type="protein sequence ID" value="RDH89505.1"/>
    <property type="molecule type" value="Genomic_DNA"/>
</dbReference>
<name>A0A370DVD4_9GAMM</name>
<dbReference type="Proteomes" id="UP000255508">
    <property type="component" value="Unassembled WGS sequence"/>
</dbReference>
<keyword evidence="1 5" id="KW-0963">Cytoplasm</keyword>
<dbReference type="PANTHER" id="PTHR38101">
    <property type="entry name" value="UPF0307 PROTEIN YJGA"/>
    <property type="match status" value="1"/>
</dbReference>
<comment type="subcellular location">
    <subcellularLocation>
        <location evidence="5">Cytoplasm</location>
    </subcellularLocation>
    <text evidence="5">Associates with late stage pre-50S ribosomal subunits.</text>
</comment>
<dbReference type="PANTHER" id="PTHR38101:SF1">
    <property type="entry name" value="UPF0307 PROTEIN YJGA"/>
    <property type="match status" value="1"/>
</dbReference>
<evidence type="ECO:0000256" key="4">
    <source>
        <dbReference type="ARBA" id="ARBA00022884"/>
    </source>
</evidence>
<evidence type="ECO:0000313" key="6">
    <source>
        <dbReference type="EMBL" id="RDH89505.1"/>
    </source>
</evidence>
<organism evidence="6 7">
    <name type="scientific">endosymbiont of Lamellibrachia luymesi</name>
    <dbReference type="NCBI Taxonomy" id="2200907"/>
    <lineage>
        <taxon>Bacteria</taxon>
        <taxon>Pseudomonadati</taxon>
        <taxon>Pseudomonadota</taxon>
        <taxon>Gammaproteobacteria</taxon>
        <taxon>sulfur-oxidizing symbionts</taxon>
    </lineage>
</organism>
<evidence type="ECO:0000256" key="1">
    <source>
        <dbReference type="ARBA" id="ARBA00022490"/>
    </source>
</evidence>
<dbReference type="AlphaFoldDB" id="A0A370DVD4"/>
<dbReference type="InterPro" id="IPR006839">
    <property type="entry name" value="DarP"/>
</dbReference>
<dbReference type="Gene3D" id="1.10.60.30">
    <property type="entry name" value="PSPTO4464-like domains"/>
    <property type="match status" value="2"/>
</dbReference>
<dbReference type="GO" id="GO:1902626">
    <property type="term" value="P:assembly of large subunit precursor of preribosome"/>
    <property type="evidence" value="ECO:0007669"/>
    <property type="project" value="UniProtKB-UniRule"/>
</dbReference>
<protein>
    <recommendedName>
        <fullName evidence="5">Dual-action ribosomal maturation protein DarP</fullName>
    </recommendedName>
    <alternativeName>
        <fullName evidence="5">Large ribosomal subunit assembly factor DarP</fullName>
    </alternativeName>
</protein>
<evidence type="ECO:0000313" key="7">
    <source>
        <dbReference type="Proteomes" id="UP000255508"/>
    </source>
</evidence>
<dbReference type="PIRSF" id="PIRSF016183">
    <property type="entry name" value="UCP016183"/>
    <property type="match status" value="1"/>
</dbReference>
<sequence length="147" mass="17287">MLALQKLGERLTGLSKKELDRMPLSAVLLDGLEEAKRIKSHIARRRHMRRLGKLLRHEDLDAIEQVIDEIDNRHQAGVARFHNLERWRDRLIAGDSSVFGEFLAEYPTADRQQLRQLIQAVKKEREREKPPAAFRKLFKYLREVARV</sequence>
<dbReference type="InterPro" id="IPR023153">
    <property type="entry name" value="DarP_sf"/>
</dbReference>
<keyword evidence="2 5" id="KW-0690">Ribosome biogenesis</keyword>
<keyword evidence="3 5" id="KW-0699">rRNA-binding</keyword>
<comment type="similarity">
    <text evidence="5">Belongs to the DarP family.</text>
</comment>
<dbReference type="NCBIfam" id="NF003593">
    <property type="entry name" value="PRK05255.1-1"/>
    <property type="match status" value="1"/>
</dbReference>
<comment type="caution">
    <text evidence="6">The sequence shown here is derived from an EMBL/GenBank/DDBJ whole genome shotgun (WGS) entry which is preliminary data.</text>
</comment>
<dbReference type="GO" id="GO:0019843">
    <property type="term" value="F:rRNA binding"/>
    <property type="evidence" value="ECO:0007669"/>
    <property type="project" value="UniProtKB-UniRule"/>
</dbReference>
<dbReference type="GO" id="GO:0005829">
    <property type="term" value="C:cytosol"/>
    <property type="evidence" value="ECO:0007669"/>
    <property type="project" value="TreeGrafter"/>
</dbReference>
<evidence type="ECO:0000256" key="2">
    <source>
        <dbReference type="ARBA" id="ARBA00022517"/>
    </source>
</evidence>
<dbReference type="Pfam" id="PF04751">
    <property type="entry name" value="DarP"/>
    <property type="match status" value="1"/>
</dbReference>
<dbReference type="GO" id="GO:0043022">
    <property type="term" value="F:ribosome binding"/>
    <property type="evidence" value="ECO:0007669"/>
    <property type="project" value="UniProtKB-UniRule"/>
</dbReference>
<dbReference type="SUPFAM" id="SSF158710">
    <property type="entry name" value="PSPTO4464-like"/>
    <property type="match status" value="1"/>
</dbReference>
<proteinExistence type="inferred from homology"/>
<evidence type="ECO:0000256" key="3">
    <source>
        <dbReference type="ARBA" id="ARBA00022730"/>
    </source>
</evidence>
<reference evidence="6 7" key="1">
    <citation type="journal article" date="2018" name="ISME J.">
        <title>Endosymbiont genomes yield clues of tubeworm success.</title>
        <authorList>
            <person name="Li Y."/>
            <person name="Liles M.R."/>
            <person name="Halanych K.M."/>
        </authorList>
    </citation>
    <scope>NUCLEOTIDE SEQUENCE [LARGE SCALE GENOMIC DNA]</scope>
    <source>
        <strain evidence="6">A1422</strain>
    </source>
</reference>
<keyword evidence="4 5" id="KW-0694">RNA-binding</keyword>
<dbReference type="HAMAP" id="MF_00765">
    <property type="entry name" value="DarP"/>
    <property type="match status" value="1"/>
</dbReference>
<gene>
    <name evidence="5" type="primary">darP</name>
    <name evidence="6" type="ORF">DIZ79_11885</name>
</gene>